<accession>A0ABS6FRI9</accession>
<evidence type="ECO:0000313" key="2">
    <source>
        <dbReference type="Proteomes" id="UP000743001"/>
    </source>
</evidence>
<protein>
    <submittedName>
        <fullName evidence="1">Tail protein X</fullName>
    </submittedName>
</protein>
<sequence length="68" mass="7533">MTTYITIQGDTFDGISFRLFGEERFAVNLMKANPTQLNTAVFSAGVVLTVPDIPAEQSDELPPWKREG</sequence>
<name>A0ABS6FRI9_9BACL</name>
<dbReference type="RefSeq" id="WP_216479234.1">
    <property type="nucleotide sequence ID" value="NZ_JAHLQJ010000010.1"/>
</dbReference>
<dbReference type="Pfam" id="PF05489">
    <property type="entry name" value="Phage_tail_X"/>
    <property type="match status" value="1"/>
</dbReference>
<dbReference type="EMBL" id="JAHLQJ010000010">
    <property type="protein sequence ID" value="MBU5672648.1"/>
    <property type="molecule type" value="Genomic_DNA"/>
</dbReference>
<dbReference type="InterPro" id="IPR008861">
    <property type="entry name" value="GpX-like"/>
</dbReference>
<organism evidence="1 2">
    <name type="scientific">Paenibacillus brevis</name>
    <dbReference type="NCBI Taxonomy" id="2841508"/>
    <lineage>
        <taxon>Bacteria</taxon>
        <taxon>Bacillati</taxon>
        <taxon>Bacillota</taxon>
        <taxon>Bacilli</taxon>
        <taxon>Bacillales</taxon>
        <taxon>Paenibacillaceae</taxon>
        <taxon>Paenibacillus</taxon>
    </lineage>
</organism>
<proteinExistence type="predicted"/>
<reference evidence="1 2" key="1">
    <citation type="submission" date="2021-06" db="EMBL/GenBank/DDBJ databases">
        <authorList>
            <person name="Sun Q."/>
            <person name="Li D."/>
        </authorList>
    </citation>
    <scope>NUCLEOTIDE SEQUENCE [LARGE SCALE GENOMIC DNA]</scope>
    <source>
        <strain evidence="1 2">MSJ-6</strain>
    </source>
</reference>
<gene>
    <name evidence="1" type="ORF">KQJ23_12500</name>
</gene>
<evidence type="ECO:0000313" key="1">
    <source>
        <dbReference type="EMBL" id="MBU5672648.1"/>
    </source>
</evidence>
<keyword evidence="2" id="KW-1185">Reference proteome</keyword>
<dbReference type="Proteomes" id="UP000743001">
    <property type="component" value="Unassembled WGS sequence"/>
</dbReference>
<comment type="caution">
    <text evidence="1">The sequence shown here is derived from an EMBL/GenBank/DDBJ whole genome shotgun (WGS) entry which is preliminary data.</text>
</comment>